<dbReference type="EMBL" id="CP050467">
    <property type="protein sequence ID" value="UTZ28040.1"/>
    <property type="molecule type" value="Genomic_DNA"/>
</dbReference>
<name>A0AAE9N033_9VIBR</name>
<evidence type="ECO:0000313" key="3">
    <source>
        <dbReference type="EMBL" id="UTZ28040.1"/>
    </source>
</evidence>
<evidence type="ECO:0000313" key="4">
    <source>
        <dbReference type="Proteomes" id="UP001058687"/>
    </source>
</evidence>
<protein>
    <submittedName>
        <fullName evidence="3">Helix-turn-helix transcriptional regulator</fullName>
    </submittedName>
</protein>
<dbReference type="AlphaFoldDB" id="A0AAE9N033"/>
<dbReference type="InterPro" id="IPR049639">
    <property type="entry name" value="RstR"/>
</dbReference>
<organism evidence="3 4">
    <name type="scientific">Vibrio campbellii</name>
    <dbReference type="NCBI Taxonomy" id="680"/>
    <lineage>
        <taxon>Bacteria</taxon>
        <taxon>Pseudomonadati</taxon>
        <taxon>Pseudomonadota</taxon>
        <taxon>Gammaproteobacteria</taxon>
        <taxon>Vibrionales</taxon>
        <taxon>Vibrionaceae</taxon>
        <taxon>Vibrio</taxon>
    </lineage>
</organism>
<dbReference type="SUPFAM" id="SSF47413">
    <property type="entry name" value="lambda repressor-like DNA-binding domains"/>
    <property type="match status" value="1"/>
</dbReference>
<dbReference type="GO" id="GO:0003677">
    <property type="term" value="F:DNA binding"/>
    <property type="evidence" value="ECO:0007669"/>
    <property type="project" value="UniProtKB-KW"/>
</dbReference>
<feature type="domain" description="HTH cro/C1-type" evidence="2">
    <location>
        <begin position="7"/>
        <end position="61"/>
    </location>
</feature>
<reference evidence="3" key="1">
    <citation type="submission" date="2020-03" db="EMBL/GenBank/DDBJ databases">
        <title>Five strains of Vibrio campbellii isolated from Mariana Trench.</title>
        <authorList>
            <person name="Liang J."/>
            <person name="Zhang X.-H."/>
        </authorList>
    </citation>
    <scope>NUCLEOTIDE SEQUENCE</scope>
    <source>
        <strain evidence="3">LJC014</strain>
    </source>
</reference>
<dbReference type="SMART" id="SM00530">
    <property type="entry name" value="HTH_XRE"/>
    <property type="match status" value="1"/>
</dbReference>
<dbReference type="Proteomes" id="UP001058687">
    <property type="component" value="Chromosome 1"/>
</dbReference>
<evidence type="ECO:0000259" key="2">
    <source>
        <dbReference type="PROSITE" id="PS50943"/>
    </source>
</evidence>
<dbReference type="InterPro" id="IPR001387">
    <property type="entry name" value="Cro/C1-type_HTH"/>
</dbReference>
<dbReference type="NCBIfam" id="NF041951">
    <property type="entry name" value="phage_RstR"/>
    <property type="match status" value="1"/>
</dbReference>
<dbReference type="PANTHER" id="PTHR46558">
    <property type="entry name" value="TRACRIPTIONAL REGULATORY PROTEIN-RELATED-RELATED"/>
    <property type="match status" value="1"/>
</dbReference>
<keyword evidence="1" id="KW-0238">DNA-binding</keyword>
<dbReference type="PANTHER" id="PTHR46558:SF11">
    <property type="entry name" value="HTH-TYPE TRANSCRIPTIONAL REGULATOR XRE"/>
    <property type="match status" value="1"/>
</dbReference>
<dbReference type="Gene3D" id="1.10.260.40">
    <property type="entry name" value="lambda repressor-like DNA-binding domains"/>
    <property type="match status" value="1"/>
</dbReference>
<sequence length="117" mass="13329">MSLAKRLITLRKEKGLTQQQMADVLGVHVNSLKKYEAGQTQPSLDAIKKIAIGLHVSTDFLLFEEHERGPSDDLALQLEAISQMPEGEQMVIREVLESLIIKYQSRRWDSERQAAKR</sequence>
<accession>A0AAE9N033</accession>
<dbReference type="Pfam" id="PF01381">
    <property type="entry name" value="HTH_3"/>
    <property type="match status" value="1"/>
</dbReference>
<proteinExistence type="predicted"/>
<dbReference type="PROSITE" id="PS50943">
    <property type="entry name" value="HTH_CROC1"/>
    <property type="match status" value="1"/>
</dbReference>
<dbReference type="CDD" id="cd00093">
    <property type="entry name" value="HTH_XRE"/>
    <property type="match status" value="1"/>
</dbReference>
<evidence type="ECO:0000256" key="1">
    <source>
        <dbReference type="ARBA" id="ARBA00023125"/>
    </source>
</evidence>
<dbReference type="InterPro" id="IPR010982">
    <property type="entry name" value="Lambda_DNA-bd_dom_sf"/>
</dbReference>
<gene>
    <name evidence="3" type="ORF">HB761_01270</name>
</gene>